<dbReference type="PROSITE" id="PS00194">
    <property type="entry name" value="THIOREDOXIN_1"/>
    <property type="match status" value="1"/>
</dbReference>
<protein>
    <submittedName>
        <fullName evidence="3">Thioredoxin family protein</fullName>
    </submittedName>
</protein>
<dbReference type="Pfam" id="PF13098">
    <property type="entry name" value="Thioredoxin_2"/>
    <property type="match status" value="1"/>
</dbReference>
<dbReference type="InterPro" id="IPR012336">
    <property type="entry name" value="Thioredoxin-like_fold"/>
</dbReference>
<feature type="domain" description="Thioredoxin" evidence="2">
    <location>
        <begin position="7"/>
        <end position="159"/>
    </location>
</feature>
<dbReference type="OrthoDB" id="9811036at2"/>
<dbReference type="Gene3D" id="3.40.30.10">
    <property type="entry name" value="Glutaredoxin"/>
    <property type="match status" value="1"/>
</dbReference>
<comment type="caution">
    <text evidence="3">The sequence shown here is derived from an EMBL/GenBank/DDBJ whole genome shotgun (WGS) entry which is preliminary data.</text>
</comment>
<keyword evidence="1" id="KW-0676">Redox-active center</keyword>
<organism evidence="3 4">
    <name type="scientific">Leeuwenhoekiella nanhaiensis</name>
    <dbReference type="NCBI Taxonomy" id="1655491"/>
    <lineage>
        <taxon>Bacteria</taxon>
        <taxon>Pseudomonadati</taxon>
        <taxon>Bacteroidota</taxon>
        <taxon>Flavobacteriia</taxon>
        <taxon>Flavobacteriales</taxon>
        <taxon>Flavobacteriaceae</taxon>
        <taxon>Leeuwenhoekiella</taxon>
    </lineage>
</organism>
<reference evidence="3 4" key="1">
    <citation type="submission" date="2017-08" db="EMBL/GenBank/DDBJ databases">
        <title>The whole genome shortgun sequences of strain Leeuwenhoekiella nanhaiensis G18 from the South China Sea.</title>
        <authorList>
            <person name="Liu Q."/>
        </authorList>
    </citation>
    <scope>NUCLEOTIDE SEQUENCE [LARGE SCALE GENOMIC DNA]</scope>
    <source>
        <strain evidence="3 4">G18</strain>
    </source>
</reference>
<dbReference type="InterPro" id="IPR013766">
    <property type="entry name" value="Thioredoxin_domain"/>
</dbReference>
<keyword evidence="4" id="KW-1185">Reference proteome</keyword>
<dbReference type="EMBL" id="NQXA01000018">
    <property type="protein sequence ID" value="PHQ28172.1"/>
    <property type="molecule type" value="Genomic_DNA"/>
</dbReference>
<sequence>MKKIIILLLLTVLGTVAGFSQKQGEIKWMSFNEALEAQKKEPRKIFMDVYTDWCGPCKLLDQNTFHNKDVADYINKNYYAVKFNAEGTEEIDYQDFVYTNPNYDPNRKGRNSQHLFAHAMKINAYPSVVFFDETGKLIQPVPGYKTPQQLEIFLKMVHSDAYKKITSAEAWQNYQENFVSTFKG</sequence>
<dbReference type="InterPro" id="IPR036249">
    <property type="entry name" value="Thioredoxin-like_sf"/>
</dbReference>
<dbReference type="Proteomes" id="UP000229433">
    <property type="component" value="Unassembled WGS sequence"/>
</dbReference>
<gene>
    <name evidence="3" type="ORF">CJ305_16170</name>
</gene>
<dbReference type="RefSeq" id="WP_099647347.1">
    <property type="nucleotide sequence ID" value="NZ_KZ319299.1"/>
</dbReference>
<dbReference type="PROSITE" id="PS51352">
    <property type="entry name" value="THIOREDOXIN_2"/>
    <property type="match status" value="1"/>
</dbReference>
<evidence type="ECO:0000313" key="4">
    <source>
        <dbReference type="Proteomes" id="UP000229433"/>
    </source>
</evidence>
<evidence type="ECO:0000313" key="3">
    <source>
        <dbReference type="EMBL" id="PHQ28172.1"/>
    </source>
</evidence>
<dbReference type="InterPro" id="IPR017937">
    <property type="entry name" value="Thioredoxin_CS"/>
</dbReference>
<name>A0A2G1VN28_9FLAO</name>
<evidence type="ECO:0000259" key="2">
    <source>
        <dbReference type="PROSITE" id="PS51352"/>
    </source>
</evidence>
<accession>A0A2G1VN28</accession>
<evidence type="ECO:0000256" key="1">
    <source>
        <dbReference type="ARBA" id="ARBA00023284"/>
    </source>
</evidence>
<proteinExistence type="predicted"/>
<dbReference type="SUPFAM" id="SSF52833">
    <property type="entry name" value="Thioredoxin-like"/>
    <property type="match status" value="1"/>
</dbReference>
<dbReference type="AlphaFoldDB" id="A0A2G1VN28"/>